<reference evidence="3" key="1">
    <citation type="journal article" date="2019" name="Int. J. Syst. Evol. Microbiol.">
        <title>The Global Catalogue of Microorganisms (GCM) 10K type strain sequencing project: providing services to taxonomists for standard genome sequencing and annotation.</title>
        <authorList>
            <consortium name="The Broad Institute Genomics Platform"/>
            <consortium name="The Broad Institute Genome Sequencing Center for Infectious Disease"/>
            <person name="Wu L."/>
            <person name="Ma J."/>
        </authorList>
    </citation>
    <scope>NUCLEOTIDE SEQUENCE [LARGE SCALE GENOMIC DNA]</scope>
    <source>
        <strain evidence="3">JCM 17337</strain>
    </source>
</reference>
<dbReference type="EMBL" id="BAABDU010000011">
    <property type="protein sequence ID" value="GAA3784463.1"/>
    <property type="molecule type" value="Genomic_DNA"/>
</dbReference>
<evidence type="ECO:0000256" key="1">
    <source>
        <dbReference type="SAM" id="SignalP"/>
    </source>
</evidence>
<keyword evidence="1" id="KW-0732">Signal</keyword>
<gene>
    <name evidence="2" type="ORF">GCM10022423_47300</name>
</gene>
<evidence type="ECO:0008006" key="4">
    <source>
        <dbReference type="Google" id="ProtNLM"/>
    </source>
</evidence>
<evidence type="ECO:0000313" key="2">
    <source>
        <dbReference type="EMBL" id="GAA3784463.1"/>
    </source>
</evidence>
<evidence type="ECO:0000313" key="3">
    <source>
        <dbReference type="Proteomes" id="UP001500748"/>
    </source>
</evidence>
<organism evidence="2 3">
    <name type="scientific">Flavobacterium ginsengiterrae</name>
    <dbReference type="NCBI Taxonomy" id="871695"/>
    <lineage>
        <taxon>Bacteria</taxon>
        <taxon>Pseudomonadati</taxon>
        <taxon>Bacteroidota</taxon>
        <taxon>Flavobacteriia</taxon>
        <taxon>Flavobacteriales</taxon>
        <taxon>Flavobacteriaceae</taxon>
        <taxon>Flavobacterium</taxon>
    </lineage>
</organism>
<feature type="chain" id="PRO_5046454896" description="Lipoprotein" evidence="1">
    <location>
        <begin position="24"/>
        <end position="182"/>
    </location>
</feature>
<accession>A0ABP7H7T0</accession>
<comment type="caution">
    <text evidence="2">The sequence shown here is derived from an EMBL/GenBank/DDBJ whole genome shotgun (WGS) entry which is preliminary data.</text>
</comment>
<sequence length="182" mass="20957">MKIHKIFALLFISTLFFSCSFFTDNSPDRVFQLIGLNANKIPSSFERVFKEYRQMKANGSLQTLADDKKTMRSSTCVEAVNFYYGATFKEDIKKINALDKTDETKPIIEAAIDMFEYAQKVQNDDFPKIAKMIDDGKSDEEIDLAARKLDDTKGVELDKKYKNVMNLLLPYADKHGVEYKKF</sequence>
<dbReference type="PROSITE" id="PS51257">
    <property type="entry name" value="PROKAR_LIPOPROTEIN"/>
    <property type="match status" value="1"/>
</dbReference>
<dbReference type="RefSeq" id="WP_345147384.1">
    <property type="nucleotide sequence ID" value="NZ_BAABDU010000011.1"/>
</dbReference>
<proteinExistence type="predicted"/>
<protein>
    <recommendedName>
        <fullName evidence="4">Lipoprotein</fullName>
    </recommendedName>
</protein>
<name>A0ABP7H7T0_9FLAO</name>
<feature type="signal peptide" evidence="1">
    <location>
        <begin position="1"/>
        <end position="23"/>
    </location>
</feature>
<keyword evidence="3" id="KW-1185">Reference proteome</keyword>
<dbReference type="Proteomes" id="UP001500748">
    <property type="component" value="Unassembled WGS sequence"/>
</dbReference>